<keyword evidence="1" id="KW-0472">Membrane</keyword>
<keyword evidence="3" id="KW-1185">Reference proteome</keyword>
<dbReference type="EMBL" id="FOMQ01000004">
    <property type="protein sequence ID" value="SFD62767.1"/>
    <property type="molecule type" value="Genomic_DNA"/>
</dbReference>
<proteinExistence type="predicted"/>
<dbReference type="Proteomes" id="UP000199517">
    <property type="component" value="Unassembled WGS sequence"/>
</dbReference>
<accession>A0A1I1TVZ3</accession>
<name>A0A1I1TVZ3_9BURK</name>
<evidence type="ECO:0000313" key="2">
    <source>
        <dbReference type="EMBL" id="SFD62767.1"/>
    </source>
</evidence>
<keyword evidence="1" id="KW-0812">Transmembrane</keyword>
<dbReference type="AlphaFoldDB" id="A0A1I1TVZ3"/>
<reference evidence="3" key="1">
    <citation type="submission" date="2016-10" db="EMBL/GenBank/DDBJ databases">
        <authorList>
            <person name="Varghese N."/>
            <person name="Submissions S."/>
        </authorList>
    </citation>
    <scope>NUCLEOTIDE SEQUENCE [LARGE SCALE GENOMIC DNA]</scope>
    <source>
        <strain evidence="3">DSM 7481</strain>
    </source>
</reference>
<protein>
    <submittedName>
        <fullName evidence="2">Uncharacterized protein</fullName>
    </submittedName>
</protein>
<feature type="transmembrane region" description="Helical" evidence="1">
    <location>
        <begin position="21"/>
        <end position="43"/>
    </location>
</feature>
<evidence type="ECO:0000313" key="3">
    <source>
        <dbReference type="Proteomes" id="UP000199517"/>
    </source>
</evidence>
<evidence type="ECO:0000256" key="1">
    <source>
        <dbReference type="SAM" id="Phobius"/>
    </source>
</evidence>
<sequence>MKRRGMRIKRMHGHLPRGENIILSALVCTSYMVTEAGATLYAARSIWKAKINTPLKNVMPTKSPMTTKIIFFIAIWMCTFAAHRG</sequence>
<keyword evidence="1" id="KW-1133">Transmembrane helix</keyword>
<gene>
    <name evidence="2" type="ORF">SAMN04489710_104101</name>
</gene>
<organism evidence="2 3">
    <name type="scientific">Paracidovorax konjaci</name>
    <dbReference type="NCBI Taxonomy" id="32040"/>
    <lineage>
        <taxon>Bacteria</taxon>
        <taxon>Pseudomonadati</taxon>
        <taxon>Pseudomonadota</taxon>
        <taxon>Betaproteobacteria</taxon>
        <taxon>Burkholderiales</taxon>
        <taxon>Comamonadaceae</taxon>
        <taxon>Paracidovorax</taxon>
    </lineage>
</organism>
<feature type="transmembrane region" description="Helical" evidence="1">
    <location>
        <begin position="63"/>
        <end position="82"/>
    </location>
</feature>